<dbReference type="GO" id="GO:0042284">
    <property type="term" value="F:sphingolipid delta-4 desaturase activity"/>
    <property type="evidence" value="ECO:0007669"/>
    <property type="project" value="UniProtKB-UniRule"/>
</dbReference>
<accession>A0ABD0JBI7</accession>
<dbReference type="GO" id="GO:0016020">
    <property type="term" value="C:membrane"/>
    <property type="evidence" value="ECO:0007669"/>
    <property type="project" value="UniProtKB-SubCell"/>
</dbReference>
<comment type="subcellular location">
    <subcellularLocation>
        <location evidence="1">Membrane</location>
        <topology evidence="1">Multi-pass membrane protein</topology>
    </subcellularLocation>
</comment>
<evidence type="ECO:0000313" key="13">
    <source>
        <dbReference type="Proteomes" id="UP001519460"/>
    </source>
</evidence>
<dbReference type="EMBL" id="JACVVK020000519">
    <property type="protein sequence ID" value="KAK7468211.1"/>
    <property type="molecule type" value="Genomic_DNA"/>
</dbReference>
<dbReference type="Pfam" id="PF00487">
    <property type="entry name" value="FA_desaturase"/>
    <property type="match status" value="1"/>
</dbReference>
<feature type="transmembrane region" description="Helical" evidence="10">
    <location>
        <begin position="43"/>
        <end position="60"/>
    </location>
</feature>
<organism evidence="12 13">
    <name type="scientific">Batillaria attramentaria</name>
    <dbReference type="NCBI Taxonomy" id="370345"/>
    <lineage>
        <taxon>Eukaryota</taxon>
        <taxon>Metazoa</taxon>
        <taxon>Spiralia</taxon>
        <taxon>Lophotrochozoa</taxon>
        <taxon>Mollusca</taxon>
        <taxon>Gastropoda</taxon>
        <taxon>Caenogastropoda</taxon>
        <taxon>Sorbeoconcha</taxon>
        <taxon>Cerithioidea</taxon>
        <taxon>Batillariidae</taxon>
        <taxon>Batillaria</taxon>
    </lineage>
</organism>
<evidence type="ECO:0000256" key="4">
    <source>
        <dbReference type="ARBA" id="ARBA00022692"/>
    </source>
</evidence>
<protein>
    <recommendedName>
        <fullName evidence="3">sphingolipid 4-desaturase</fullName>
        <ecNumber evidence="3">1.14.19.17</ecNumber>
    </recommendedName>
</protein>
<dbReference type="InterPro" id="IPR013866">
    <property type="entry name" value="Sphingolipid_d4-desaturase_N"/>
</dbReference>
<reference evidence="12 13" key="1">
    <citation type="journal article" date="2023" name="Sci. Data">
        <title>Genome assembly of the Korean intertidal mud-creeper Batillaria attramentaria.</title>
        <authorList>
            <person name="Patra A.K."/>
            <person name="Ho P.T."/>
            <person name="Jun S."/>
            <person name="Lee S.J."/>
            <person name="Kim Y."/>
            <person name="Won Y.J."/>
        </authorList>
    </citation>
    <scope>NUCLEOTIDE SEQUENCE [LARGE SCALE GENOMIC DNA]</scope>
    <source>
        <strain evidence="12">Wonlab-2016</strain>
    </source>
</reference>
<dbReference type="Pfam" id="PF08557">
    <property type="entry name" value="Lipid_DES"/>
    <property type="match status" value="1"/>
</dbReference>
<dbReference type="GO" id="GO:0006629">
    <property type="term" value="P:lipid metabolic process"/>
    <property type="evidence" value="ECO:0007669"/>
    <property type="project" value="UniProtKB-KW"/>
</dbReference>
<evidence type="ECO:0000256" key="9">
    <source>
        <dbReference type="PIRNR" id="PIRNR017228"/>
    </source>
</evidence>
<evidence type="ECO:0000256" key="5">
    <source>
        <dbReference type="ARBA" id="ARBA00022989"/>
    </source>
</evidence>
<dbReference type="CDD" id="cd03508">
    <property type="entry name" value="Delta4-sphingolipid-FADS-like"/>
    <property type="match status" value="1"/>
</dbReference>
<evidence type="ECO:0000256" key="3">
    <source>
        <dbReference type="ARBA" id="ARBA00012021"/>
    </source>
</evidence>
<dbReference type="Proteomes" id="UP001519460">
    <property type="component" value="Unassembled WGS sequence"/>
</dbReference>
<evidence type="ECO:0000256" key="6">
    <source>
        <dbReference type="ARBA" id="ARBA00023002"/>
    </source>
</evidence>
<keyword evidence="4 10" id="KW-0812">Transmembrane</keyword>
<dbReference type="SMART" id="SM01269">
    <property type="entry name" value="Lipid_DES"/>
    <property type="match status" value="1"/>
</dbReference>
<proteinExistence type="inferred from homology"/>
<gene>
    <name evidence="12" type="ORF">BaRGS_00036572</name>
</gene>
<keyword evidence="7 9" id="KW-0443">Lipid metabolism</keyword>
<dbReference type="PIRSF" id="PIRSF017228">
    <property type="entry name" value="Sphnglp_dlt4_des"/>
    <property type="match status" value="1"/>
</dbReference>
<evidence type="ECO:0000256" key="10">
    <source>
        <dbReference type="SAM" id="Phobius"/>
    </source>
</evidence>
<comment type="caution">
    <text evidence="12">The sequence shown here is derived from an EMBL/GenBank/DDBJ whole genome shotgun (WGS) entry which is preliminary data.</text>
</comment>
<feature type="transmembrane region" description="Helical" evidence="10">
    <location>
        <begin position="66"/>
        <end position="87"/>
    </location>
</feature>
<dbReference type="AlphaFoldDB" id="A0ABD0JBI7"/>
<evidence type="ECO:0000256" key="1">
    <source>
        <dbReference type="ARBA" id="ARBA00004141"/>
    </source>
</evidence>
<keyword evidence="5 10" id="KW-1133">Transmembrane helix</keyword>
<dbReference type="PANTHER" id="PTHR12879:SF8">
    <property type="entry name" value="SPHINGOLIPID DELTA(4)-DESATURASE DES1"/>
    <property type="match status" value="1"/>
</dbReference>
<keyword evidence="13" id="KW-1185">Reference proteome</keyword>
<feature type="domain" description="Sphingolipid delta4-desaturase N-terminal" evidence="11">
    <location>
        <begin position="5"/>
        <end position="43"/>
    </location>
</feature>
<dbReference type="InterPro" id="IPR011388">
    <property type="entry name" value="DES1/DES2"/>
</dbReference>
<dbReference type="PANTHER" id="PTHR12879">
    <property type="entry name" value="SPHINGOLIPID DELTA 4 DESATURASE/C-4 HYDROXYLASE PROTEIN DES2"/>
    <property type="match status" value="1"/>
</dbReference>
<evidence type="ECO:0000313" key="12">
    <source>
        <dbReference type="EMBL" id="KAK7468211.1"/>
    </source>
</evidence>
<sequence>MGAHVSRTDFEWVYTEEPHATRRKEILEKYPEVKKLMGPDPRLKYIVTVMVIVQIVSAYLVSDATWLTVILLAYCFGGTINHSLSLAIHEIAHNLAFGHSMPMANRIFGFFANLPLGVPMSVSFKKYHLEHHRYQGDAEKDVDIPSKIEGRLFCNTFTKLIWLFLQPYFYTLRPLFMRPKPLTLLEVINMVIQFSFDYAIWYYFGGKALVYLVSGTFLAMGIHPMSGHFISEHYMFVKGYETYSYYGPLNLLAWNVGYHNEHHDFPYIAGSRLPEIRKIAPEYYENLPYHTSWVKVLWDFVFDPKIGPYARIRRPVKQVDQNGVDAAQQQSQ</sequence>
<keyword evidence="6 9" id="KW-0560">Oxidoreductase</keyword>
<feature type="transmembrane region" description="Helical" evidence="10">
    <location>
        <begin position="210"/>
        <end position="230"/>
    </location>
</feature>
<evidence type="ECO:0000256" key="2">
    <source>
        <dbReference type="ARBA" id="ARBA00006146"/>
    </source>
</evidence>
<feature type="transmembrane region" description="Helical" evidence="10">
    <location>
        <begin position="107"/>
        <end position="124"/>
    </location>
</feature>
<name>A0ABD0JBI7_9CAEN</name>
<keyword evidence="8 9" id="KW-0472">Membrane</keyword>
<evidence type="ECO:0000256" key="7">
    <source>
        <dbReference type="ARBA" id="ARBA00023098"/>
    </source>
</evidence>
<evidence type="ECO:0000259" key="11">
    <source>
        <dbReference type="SMART" id="SM01269"/>
    </source>
</evidence>
<evidence type="ECO:0000256" key="8">
    <source>
        <dbReference type="ARBA" id="ARBA00023136"/>
    </source>
</evidence>
<dbReference type="EC" id="1.14.19.17" evidence="3"/>
<comment type="similarity">
    <text evidence="2 9">Belongs to the fatty acid desaturase type 1 family. DEGS subfamily.</text>
</comment>
<dbReference type="InterPro" id="IPR005804">
    <property type="entry name" value="FA_desaturase_dom"/>
</dbReference>